<dbReference type="AlphaFoldDB" id="A0A655E3X2"/>
<organism evidence="2 3">
    <name type="scientific">Salmonella enterica subsp. enterica serovar Bovismorbificans</name>
    <dbReference type="NCBI Taxonomy" id="58097"/>
    <lineage>
        <taxon>Bacteria</taxon>
        <taxon>Pseudomonadati</taxon>
        <taxon>Pseudomonadota</taxon>
        <taxon>Gammaproteobacteria</taxon>
        <taxon>Enterobacterales</taxon>
        <taxon>Enterobacteriaceae</taxon>
        <taxon>Salmonella</taxon>
    </lineage>
</organism>
<gene>
    <name evidence="1" type="ORF">ERS008198_00784</name>
    <name evidence="2" type="ORF">ERS008202_04118</name>
</gene>
<protein>
    <submittedName>
        <fullName evidence="2">Uncharacterized protein</fullName>
    </submittedName>
</protein>
<proteinExistence type="predicted"/>
<name>A0A655E3X2_SALET</name>
<dbReference type="EMBL" id="CQPC01000076">
    <property type="protein sequence ID" value="CNV02943.1"/>
    <property type="molecule type" value="Genomic_DNA"/>
</dbReference>
<evidence type="ECO:0000313" key="3">
    <source>
        <dbReference type="Proteomes" id="UP000039541"/>
    </source>
</evidence>
<dbReference type="Proteomes" id="UP000041314">
    <property type="component" value="Unassembled WGS sequence"/>
</dbReference>
<dbReference type="EMBL" id="CQPA01000004">
    <property type="protein sequence ID" value="CNT71857.1"/>
    <property type="molecule type" value="Genomic_DNA"/>
</dbReference>
<evidence type="ECO:0000313" key="1">
    <source>
        <dbReference type="EMBL" id="CNT71857.1"/>
    </source>
</evidence>
<sequence>MPRQLDIANKRLHDIIGVGKQLQLVAFDARNPLTSFAQLKQGRCDATVFLRENVFAGFEVIQPFGGRRPHGAGTLGATFA</sequence>
<evidence type="ECO:0000313" key="2">
    <source>
        <dbReference type="EMBL" id="CNV02943.1"/>
    </source>
</evidence>
<reference evidence="3 4" key="1">
    <citation type="submission" date="2015-03" db="EMBL/GenBank/DDBJ databases">
        <authorList>
            <consortium name="Pathogen Informatics"/>
        </authorList>
    </citation>
    <scope>NUCLEOTIDE SEQUENCE [LARGE SCALE GENOMIC DNA]</scope>
    <source>
        <strain evidence="2 3">3476</strain>
        <strain evidence="1 4">A1104</strain>
    </source>
</reference>
<accession>A0A655E3X2</accession>
<dbReference type="Proteomes" id="UP000039541">
    <property type="component" value="Unassembled WGS sequence"/>
</dbReference>
<evidence type="ECO:0000313" key="4">
    <source>
        <dbReference type="Proteomes" id="UP000041314"/>
    </source>
</evidence>